<reference evidence="1" key="1">
    <citation type="submission" date="2024-07" db="EMBL/GenBank/DDBJ databases">
        <authorList>
            <person name="Yu S.T."/>
        </authorList>
    </citation>
    <scope>NUCLEOTIDE SEQUENCE</scope>
    <source>
        <strain evidence="1">R28</strain>
    </source>
</reference>
<name>A0AB39Q334_9ACTN</name>
<dbReference type="RefSeq" id="WP_369170095.1">
    <property type="nucleotide sequence ID" value="NZ_CP163439.1"/>
</dbReference>
<sequence>MEHTTKTKVGATRRAAARSRKAAMGAIALALTVTGVAAHSAAAADTRAISYPARLKKCADLDCKVQVKKGEGFKAHRFWIERVTFPQISKTNIQIKAYGDGTEMGCGGTPPLHCTINGVDFTVKDVRGNTARTVRIHP</sequence>
<organism evidence="1">
    <name type="scientific">Streptomyces sp. R28</name>
    <dbReference type="NCBI Taxonomy" id="3238628"/>
    <lineage>
        <taxon>Bacteria</taxon>
        <taxon>Bacillati</taxon>
        <taxon>Actinomycetota</taxon>
        <taxon>Actinomycetes</taxon>
        <taxon>Kitasatosporales</taxon>
        <taxon>Streptomycetaceae</taxon>
        <taxon>Streptomyces</taxon>
    </lineage>
</organism>
<evidence type="ECO:0000313" key="1">
    <source>
        <dbReference type="EMBL" id="XDQ35554.1"/>
    </source>
</evidence>
<accession>A0AB39Q334</accession>
<dbReference type="AlphaFoldDB" id="A0AB39Q334"/>
<dbReference type="EMBL" id="CP163439">
    <property type="protein sequence ID" value="XDQ35554.1"/>
    <property type="molecule type" value="Genomic_DNA"/>
</dbReference>
<gene>
    <name evidence="1" type="ORF">AB5J49_20665</name>
</gene>
<protein>
    <recommendedName>
        <fullName evidence="2">Secreted protein</fullName>
    </recommendedName>
</protein>
<evidence type="ECO:0008006" key="2">
    <source>
        <dbReference type="Google" id="ProtNLM"/>
    </source>
</evidence>
<proteinExistence type="predicted"/>